<keyword evidence="8" id="KW-0414">Isoprene biosynthesis</keyword>
<comment type="caution">
    <text evidence="13">The sequence shown here is derived from an EMBL/GenBank/DDBJ whole genome shotgun (WGS) entry which is preliminary data.</text>
</comment>
<dbReference type="RefSeq" id="WP_373284690.1">
    <property type="nucleotide sequence ID" value="NZ_BMEY01000004.1"/>
</dbReference>
<dbReference type="Proteomes" id="UP000613512">
    <property type="component" value="Unassembled WGS sequence"/>
</dbReference>
<dbReference type="Pfam" id="PF00348">
    <property type="entry name" value="polyprenyl_synt"/>
    <property type="match status" value="1"/>
</dbReference>
<keyword evidence="6" id="KW-0479">Metal-binding</keyword>
<dbReference type="PANTHER" id="PTHR43281:SF1">
    <property type="entry name" value="FARNESYL DIPHOSPHATE SYNTHASE"/>
    <property type="match status" value="1"/>
</dbReference>
<evidence type="ECO:0000313" key="14">
    <source>
        <dbReference type="Proteomes" id="UP000613512"/>
    </source>
</evidence>
<dbReference type="InterPro" id="IPR033749">
    <property type="entry name" value="Polyprenyl_synt_CS"/>
</dbReference>
<evidence type="ECO:0000256" key="3">
    <source>
        <dbReference type="ARBA" id="ARBA00012439"/>
    </source>
</evidence>
<dbReference type="PROSITE" id="PS00723">
    <property type="entry name" value="POLYPRENYL_SYNTHASE_1"/>
    <property type="match status" value="1"/>
</dbReference>
<dbReference type="Gene3D" id="1.10.600.10">
    <property type="entry name" value="Farnesyl Diphosphate Synthase"/>
    <property type="match status" value="1"/>
</dbReference>
<dbReference type="SFLD" id="SFLDG01017">
    <property type="entry name" value="Polyprenyl_Transferase_Like"/>
    <property type="match status" value="1"/>
</dbReference>
<dbReference type="GO" id="GO:0005737">
    <property type="term" value="C:cytoplasm"/>
    <property type="evidence" value="ECO:0007669"/>
    <property type="project" value="UniProtKB-ARBA"/>
</dbReference>
<dbReference type="PROSITE" id="PS00444">
    <property type="entry name" value="POLYPRENYL_SYNTHASE_2"/>
    <property type="match status" value="1"/>
</dbReference>
<evidence type="ECO:0000313" key="13">
    <source>
        <dbReference type="EMBL" id="GGA68045.1"/>
    </source>
</evidence>
<dbReference type="PANTHER" id="PTHR43281">
    <property type="entry name" value="FARNESYL DIPHOSPHATE SYNTHASE"/>
    <property type="match status" value="1"/>
</dbReference>
<evidence type="ECO:0000256" key="7">
    <source>
        <dbReference type="ARBA" id="ARBA00022842"/>
    </source>
</evidence>
<reference evidence="13" key="2">
    <citation type="submission" date="2020-09" db="EMBL/GenBank/DDBJ databases">
        <authorList>
            <person name="Sun Q."/>
            <person name="Zhou Y."/>
        </authorList>
    </citation>
    <scope>NUCLEOTIDE SEQUENCE</scope>
    <source>
        <strain evidence="13">CGMCC 1.12408</strain>
    </source>
</reference>
<comment type="catalytic activity">
    <reaction evidence="11">
        <text>isopentenyl diphosphate + (2E)-geranyl diphosphate = (2E,6E)-farnesyl diphosphate + diphosphate</text>
        <dbReference type="Rhea" id="RHEA:19361"/>
        <dbReference type="ChEBI" id="CHEBI:33019"/>
        <dbReference type="ChEBI" id="CHEBI:58057"/>
        <dbReference type="ChEBI" id="CHEBI:128769"/>
        <dbReference type="ChEBI" id="CHEBI:175763"/>
        <dbReference type="EC" id="2.5.1.10"/>
    </reaction>
</comment>
<dbReference type="NCBIfam" id="NF045485">
    <property type="entry name" value="FPPsyn"/>
    <property type="match status" value="1"/>
</dbReference>
<accession>A0A916W5M7</accession>
<evidence type="ECO:0000256" key="11">
    <source>
        <dbReference type="ARBA" id="ARBA00049399"/>
    </source>
</evidence>
<keyword evidence="14" id="KW-1185">Reference proteome</keyword>
<dbReference type="InterPro" id="IPR008949">
    <property type="entry name" value="Isoprenoid_synthase_dom_sf"/>
</dbReference>
<evidence type="ECO:0000256" key="9">
    <source>
        <dbReference type="ARBA" id="ARBA00032380"/>
    </source>
</evidence>
<dbReference type="GO" id="GO:0046872">
    <property type="term" value="F:metal ion binding"/>
    <property type="evidence" value="ECO:0007669"/>
    <property type="project" value="UniProtKB-KW"/>
</dbReference>
<name>A0A916W5M7_9BACI</name>
<dbReference type="GO" id="GO:0016114">
    <property type="term" value="P:terpenoid biosynthetic process"/>
    <property type="evidence" value="ECO:0007669"/>
    <property type="project" value="UniProtKB-ARBA"/>
</dbReference>
<dbReference type="InterPro" id="IPR000092">
    <property type="entry name" value="Polyprenyl_synt"/>
</dbReference>
<evidence type="ECO:0000256" key="4">
    <source>
        <dbReference type="ARBA" id="ARBA00015100"/>
    </source>
</evidence>
<dbReference type="SFLD" id="SFLDS00005">
    <property type="entry name" value="Isoprenoid_Synthase_Type_I"/>
    <property type="match status" value="1"/>
</dbReference>
<dbReference type="InterPro" id="IPR053378">
    <property type="entry name" value="Prenyl_diphosphate_synthase"/>
</dbReference>
<comment type="similarity">
    <text evidence="2 12">Belongs to the FPP/GGPP synthase family.</text>
</comment>
<dbReference type="FunFam" id="1.10.600.10:FF:000001">
    <property type="entry name" value="Geranylgeranyl diphosphate synthase"/>
    <property type="match status" value="1"/>
</dbReference>
<evidence type="ECO:0000256" key="8">
    <source>
        <dbReference type="ARBA" id="ARBA00023229"/>
    </source>
</evidence>
<evidence type="ECO:0000256" key="6">
    <source>
        <dbReference type="ARBA" id="ARBA00022723"/>
    </source>
</evidence>
<dbReference type="GO" id="GO:0004337">
    <property type="term" value="F:(2E,6E)-farnesyl diphosphate synthase activity"/>
    <property type="evidence" value="ECO:0007669"/>
    <property type="project" value="UniProtKB-EC"/>
</dbReference>
<evidence type="ECO:0000256" key="12">
    <source>
        <dbReference type="RuleBase" id="RU004466"/>
    </source>
</evidence>
<proteinExistence type="inferred from homology"/>
<evidence type="ECO:0000256" key="1">
    <source>
        <dbReference type="ARBA" id="ARBA00001946"/>
    </source>
</evidence>
<dbReference type="SUPFAM" id="SSF48576">
    <property type="entry name" value="Terpenoid synthases"/>
    <property type="match status" value="1"/>
</dbReference>
<sequence>MESVLKDYINTNQQLFDSKVKSYFEQLDIPTELKKSMLYSLEAGGKRIRPILLLASYEAYATEVEKTYSSLVALEMIHTYSLVHDDLPAMDDDDYRRGLLTNHKVFGEDTAILAGDALLTYSFEIISRDPLLSDKEKVYLIQYLSKASGPSGMVAGQILDMEAEKTQVDLEQLEKIHALKTGELLRFAVTAGAYLGNATEEQINHLQDFAYYLGLIFQVQDDILDVTGDEAKLGKAVGSDETNNKSTYPKLLGIDGAIEMKNHYTEKALEHLRKANADTDKLLQLTNYISERDH</sequence>
<keyword evidence="5 12" id="KW-0808">Transferase</keyword>
<evidence type="ECO:0000256" key="2">
    <source>
        <dbReference type="ARBA" id="ARBA00006706"/>
    </source>
</evidence>
<protein>
    <recommendedName>
        <fullName evidence="4">Farnesyl diphosphate synthase</fullName>
        <ecNumber evidence="3">2.5.1.10</ecNumber>
    </recommendedName>
    <alternativeName>
        <fullName evidence="10">(2E,6E)-farnesyl diphosphate synthase</fullName>
    </alternativeName>
    <alternativeName>
        <fullName evidence="9">Geranyltranstransferase</fullName>
    </alternativeName>
</protein>
<gene>
    <name evidence="13" type="ORF">GCM10008025_09950</name>
</gene>
<dbReference type="AlphaFoldDB" id="A0A916W5M7"/>
<dbReference type="EMBL" id="BMEY01000004">
    <property type="protein sequence ID" value="GGA68045.1"/>
    <property type="molecule type" value="Genomic_DNA"/>
</dbReference>
<evidence type="ECO:0000256" key="10">
    <source>
        <dbReference type="ARBA" id="ARBA00032873"/>
    </source>
</evidence>
<reference evidence="13" key="1">
    <citation type="journal article" date="2014" name="Int. J. Syst. Evol. Microbiol.">
        <title>Complete genome sequence of Corynebacterium casei LMG S-19264T (=DSM 44701T), isolated from a smear-ripened cheese.</title>
        <authorList>
            <consortium name="US DOE Joint Genome Institute (JGI-PGF)"/>
            <person name="Walter F."/>
            <person name="Albersmeier A."/>
            <person name="Kalinowski J."/>
            <person name="Ruckert C."/>
        </authorList>
    </citation>
    <scope>NUCLEOTIDE SEQUENCE</scope>
    <source>
        <strain evidence="13">CGMCC 1.12408</strain>
    </source>
</reference>
<evidence type="ECO:0000256" key="5">
    <source>
        <dbReference type="ARBA" id="ARBA00022679"/>
    </source>
</evidence>
<organism evidence="13 14">
    <name type="scientific">Ornithinibacillus halotolerans</name>
    <dbReference type="NCBI Taxonomy" id="1274357"/>
    <lineage>
        <taxon>Bacteria</taxon>
        <taxon>Bacillati</taxon>
        <taxon>Bacillota</taxon>
        <taxon>Bacilli</taxon>
        <taxon>Bacillales</taxon>
        <taxon>Bacillaceae</taxon>
        <taxon>Ornithinibacillus</taxon>
    </lineage>
</organism>
<dbReference type="CDD" id="cd00685">
    <property type="entry name" value="Trans_IPPS_HT"/>
    <property type="match status" value="1"/>
</dbReference>
<comment type="cofactor">
    <cofactor evidence="1">
        <name>Mg(2+)</name>
        <dbReference type="ChEBI" id="CHEBI:18420"/>
    </cofactor>
</comment>
<keyword evidence="7" id="KW-0460">Magnesium</keyword>
<dbReference type="EC" id="2.5.1.10" evidence="3"/>